<reference evidence="3" key="1">
    <citation type="journal article" date="2022" name="Int. J. Syst. Evol. Microbiol.">
        <title>Genome-based, phenotypic and chemotaxonomic classification of Faecalibacterium strains: proposal of three novel species Faecalibacterium duncaniae sp. nov., Faecalibacterium hattorii sp. nov. and Faecalibacterium gallinarum sp. nov. .</title>
        <authorList>
            <person name="Sakamoto M."/>
            <person name="Sakurai N."/>
            <person name="Tanno H."/>
            <person name="Iino T."/>
            <person name="Ohkuma M."/>
            <person name="Endo A."/>
        </authorList>
    </citation>
    <scope>NUCLEOTIDE SEQUENCE</scope>
    <source>
        <strain evidence="3">JCM 17207</strain>
    </source>
</reference>
<dbReference type="PANTHER" id="PTHR46558">
    <property type="entry name" value="TRACRIPTIONAL REGULATORY PROTEIN-RELATED-RELATED"/>
    <property type="match status" value="1"/>
</dbReference>
<proteinExistence type="predicted"/>
<dbReference type="Pfam" id="PF01381">
    <property type="entry name" value="HTH_3"/>
    <property type="match status" value="1"/>
</dbReference>
<dbReference type="CDD" id="cd00093">
    <property type="entry name" value="HTH_XRE"/>
    <property type="match status" value="1"/>
</dbReference>
<dbReference type="EMBL" id="BQKV01000098">
    <property type="protein sequence ID" value="GJN65509.1"/>
    <property type="molecule type" value="Genomic_DNA"/>
</dbReference>
<dbReference type="AlphaFoldDB" id="A0AA37J0X7"/>
<dbReference type="PANTHER" id="PTHR46558:SF11">
    <property type="entry name" value="HTH-TYPE TRANSCRIPTIONAL REGULATOR XRE"/>
    <property type="match status" value="1"/>
</dbReference>
<dbReference type="SMART" id="SM00530">
    <property type="entry name" value="HTH_XRE"/>
    <property type="match status" value="1"/>
</dbReference>
<feature type="domain" description="HTH cro/C1-type" evidence="2">
    <location>
        <begin position="12"/>
        <end position="66"/>
    </location>
</feature>
<dbReference type="RefSeq" id="WP_238317725.1">
    <property type="nucleotide sequence ID" value="NZ_BQKV01000098.1"/>
</dbReference>
<evidence type="ECO:0000256" key="1">
    <source>
        <dbReference type="ARBA" id="ARBA00023125"/>
    </source>
</evidence>
<dbReference type="Gene3D" id="1.10.260.40">
    <property type="entry name" value="lambda repressor-like DNA-binding domains"/>
    <property type="match status" value="1"/>
</dbReference>
<sequence>MESTPIKIGATIAALRRARGLTQEQLAEQLGVSAPAVSKWETGSSCPDITLLCPLARALGTTLDGLFQFEETLSDQEVAAQINALLQSAQTTGPQAAETELDALLRRYPNCTALKFNAAAACDAFQMFFPAAAQEDKNRWRTRKQALLEDVRATGSAAYWQSATIQLASLAVLENQLEKAAALLGELPEHPGSATGVWVQYYLKKGETDKALETAQKQLYFLSSQIQTCLVLLMDPRLRPQPQQLLKAGQTSRALAQAFGQPDMSSGALMEAYLRMGRMDEAAECFAEYVDTLIGPMIQPDADLFFPWYKPQEPKIWEATAHQMRQLSLTAIQEDEKYRPLLEHPVFAAALEKLKSSL</sequence>
<accession>A0AA37J0X7</accession>
<evidence type="ECO:0000313" key="4">
    <source>
        <dbReference type="Proteomes" id="UP001055185"/>
    </source>
</evidence>
<organism evidence="3 4">
    <name type="scientific">Faecalibacterium gallinarum</name>
    <dbReference type="NCBI Taxonomy" id="2903556"/>
    <lineage>
        <taxon>Bacteria</taxon>
        <taxon>Bacillati</taxon>
        <taxon>Bacillota</taxon>
        <taxon>Clostridia</taxon>
        <taxon>Eubacteriales</taxon>
        <taxon>Oscillospiraceae</taxon>
        <taxon>Faecalibacterium</taxon>
    </lineage>
</organism>
<comment type="caution">
    <text evidence="3">The sequence shown here is derived from an EMBL/GenBank/DDBJ whole genome shotgun (WGS) entry which is preliminary data.</text>
</comment>
<dbReference type="InterPro" id="IPR010982">
    <property type="entry name" value="Lambda_DNA-bd_dom_sf"/>
</dbReference>
<dbReference type="SUPFAM" id="SSF47413">
    <property type="entry name" value="lambda repressor-like DNA-binding domains"/>
    <property type="match status" value="1"/>
</dbReference>
<evidence type="ECO:0000313" key="3">
    <source>
        <dbReference type="EMBL" id="GJN65509.1"/>
    </source>
</evidence>
<protein>
    <submittedName>
        <fullName evidence="3">Transcriptional regulator</fullName>
    </submittedName>
</protein>
<keyword evidence="4" id="KW-1185">Reference proteome</keyword>
<dbReference type="GO" id="GO:0003677">
    <property type="term" value="F:DNA binding"/>
    <property type="evidence" value="ECO:0007669"/>
    <property type="project" value="UniProtKB-KW"/>
</dbReference>
<keyword evidence="1" id="KW-0238">DNA-binding</keyword>
<dbReference type="InterPro" id="IPR001387">
    <property type="entry name" value="Cro/C1-type_HTH"/>
</dbReference>
<name>A0AA37J0X7_9FIRM</name>
<dbReference type="Proteomes" id="UP001055185">
    <property type="component" value="Unassembled WGS sequence"/>
</dbReference>
<evidence type="ECO:0000259" key="2">
    <source>
        <dbReference type="PROSITE" id="PS50943"/>
    </source>
</evidence>
<dbReference type="PROSITE" id="PS50943">
    <property type="entry name" value="HTH_CROC1"/>
    <property type="match status" value="1"/>
</dbReference>
<gene>
    <name evidence="3" type="ORF">JCM17207_21340</name>
</gene>